<keyword evidence="8" id="KW-1133">Transmembrane helix</keyword>
<evidence type="ECO:0000256" key="6">
    <source>
        <dbReference type="ARBA" id="ARBA00022692"/>
    </source>
</evidence>
<dbReference type="InterPro" id="IPR036396">
    <property type="entry name" value="Cyt_P450_sf"/>
</dbReference>
<protein>
    <recommendedName>
        <fullName evidence="19">Ent-kaurenoic acid oxidase</fullName>
    </recommendedName>
</protein>
<gene>
    <name evidence="17" type="ORF">MANES_04G047500v8</name>
</gene>
<dbReference type="Pfam" id="PF00067">
    <property type="entry name" value="p450"/>
    <property type="match status" value="1"/>
</dbReference>
<comment type="cofactor">
    <cofactor evidence="1 15">
        <name>heme</name>
        <dbReference type="ChEBI" id="CHEBI:30413"/>
    </cofactor>
</comment>
<dbReference type="GO" id="GO:0016020">
    <property type="term" value="C:membrane"/>
    <property type="evidence" value="ECO:0007669"/>
    <property type="project" value="UniProtKB-SubCell"/>
</dbReference>
<evidence type="ECO:0000256" key="2">
    <source>
        <dbReference type="ARBA" id="ARBA00004167"/>
    </source>
</evidence>
<keyword evidence="9 16" id="KW-0560">Oxidoreductase</keyword>
<dbReference type="Gene3D" id="1.10.630.10">
    <property type="entry name" value="Cytochrome P450"/>
    <property type="match status" value="1"/>
</dbReference>
<comment type="caution">
    <text evidence="17">The sequence shown here is derived from an EMBL/GenBank/DDBJ whole genome shotgun (WGS) entry which is preliminary data.</text>
</comment>
<evidence type="ECO:0000256" key="16">
    <source>
        <dbReference type="RuleBase" id="RU000461"/>
    </source>
</evidence>
<comment type="pathway">
    <text evidence="3">Hormone biosynthesis.</text>
</comment>
<dbReference type="EMBL" id="CM004390">
    <property type="protein sequence ID" value="OAY51975.1"/>
    <property type="molecule type" value="Genomic_DNA"/>
</dbReference>
<keyword evidence="7 15" id="KW-0479">Metal-binding</keyword>
<dbReference type="OrthoDB" id="1470350at2759"/>
<keyword evidence="12" id="KW-0472">Membrane</keyword>
<dbReference type="InterPro" id="IPR002401">
    <property type="entry name" value="Cyt_P450_E_grp-I"/>
</dbReference>
<dbReference type="InterPro" id="IPR017972">
    <property type="entry name" value="Cyt_P450_CS"/>
</dbReference>
<comment type="function">
    <text evidence="14">Catalyzes three successive oxidations of ent-kaurenoic acid giving gibberellin 12 (GA12), a key step in gibberellins (GAs) biosynthesis. GAs, which are involved many processes, including stem elongation, play a central role in plant development.</text>
</comment>
<dbReference type="STRING" id="3983.A0A2C9W103"/>
<dbReference type="InterPro" id="IPR001128">
    <property type="entry name" value="Cyt_P450"/>
</dbReference>
<evidence type="ECO:0000256" key="11">
    <source>
        <dbReference type="ARBA" id="ARBA00023033"/>
    </source>
</evidence>
<dbReference type="PROSITE" id="PS00086">
    <property type="entry name" value="CYTOCHROME_P450"/>
    <property type="match status" value="1"/>
</dbReference>
<evidence type="ECO:0000256" key="7">
    <source>
        <dbReference type="ARBA" id="ARBA00022723"/>
    </source>
</evidence>
<keyword evidence="6" id="KW-0812">Transmembrane</keyword>
<dbReference type="GO" id="GO:0048868">
    <property type="term" value="P:pollen tube development"/>
    <property type="evidence" value="ECO:0000318"/>
    <property type="project" value="GO_Central"/>
</dbReference>
<dbReference type="Proteomes" id="UP000091857">
    <property type="component" value="Chromosome 4"/>
</dbReference>
<dbReference type="GO" id="GO:0005506">
    <property type="term" value="F:iron ion binding"/>
    <property type="evidence" value="ECO:0007669"/>
    <property type="project" value="InterPro"/>
</dbReference>
<proteinExistence type="inferred from homology"/>
<dbReference type="SUPFAM" id="SSF48264">
    <property type="entry name" value="Cytochrome P450"/>
    <property type="match status" value="1"/>
</dbReference>
<dbReference type="PRINTS" id="PR00385">
    <property type="entry name" value="P450"/>
</dbReference>
<comment type="pathway">
    <text evidence="13">Plant hormone biosynthesis; gibberellin biosynthesis.</text>
</comment>
<evidence type="ECO:0000256" key="8">
    <source>
        <dbReference type="ARBA" id="ARBA00022989"/>
    </source>
</evidence>
<dbReference type="OMA" id="IDNCMAR"/>
<name>A0A2C9W103_MANES</name>
<evidence type="ECO:0000256" key="13">
    <source>
        <dbReference type="ARBA" id="ARBA00037909"/>
    </source>
</evidence>
<dbReference type="AlphaFoldDB" id="A0A2C9W103"/>
<keyword evidence="18" id="KW-1185">Reference proteome</keyword>
<reference evidence="18" key="1">
    <citation type="journal article" date="2016" name="Nat. Biotechnol.">
        <title>Sequencing wild and cultivated cassava and related species reveals extensive interspecific hybridization and genetic diversity.</title>
        <authorList>
            <person name="Bredeson J.V."/>
            <person name="Lyons J.B."/>
            <person name="Prochnik S.E."/>
            <person name="Wu G.A."/>
            <person name="Ha C.M."/>
            <person name="Edsinger-Gonzales E."/>
            <person name="Grimwood J."/>
            <person name="Schmutz J."/>
            <person name="Rabbi I.Y."/>
            <person name="Egesi C."/>
            <person name="Nauluvula P."/>
            <person name="Lebot V."/>
            <person name="Ndunguru J."/>
            <person name="Mkamilo G."/>
            <person name="Bart R.S."/>
            <person name="Setter T.L."/>
            <person name="Gleadow R.M."/>
            <person name="Kulakow P."/>
            <person name="Ferguson M.E."/>
            <person name="Rounsley S."/>
            <person name="Rokhsar D.S."/>
        </authorList>
    </citation>
    <scope>NUCLEOTIDE SEQUENCE [LARGE SCALE GENOMIC DNA]</scope>
    <source>
        <strain evidence="18">cv. AM560-2</strain>
    </source>
</reference>
<dbReference type="PANTHER" id="PTHR24286:SF356">
    <property type="entry name" value="ENT-KAURENOIC ACID OXIDASE 2"/>
    <property type="match status" value="1"/>
</dbReference>
<dbReference type="GO" id="GO:0005783">
    <property type="term" value="C:endoplasmic reticulum"/>
    <property type="evidence" value="ECO:0000318"/>
    <property type="project" value="GO_Central"/>
</dbReference>
<comment type="similarity">
    <text evidence="4 16">Belongs to the cytochrome P450 family.</text>
</comment>
<dbReference type="Gramene" id="Manes.04G047500.1.v8.1">
    <property type="protein sequence ID" value="Manes.04G047500.1.v8.1.CDS"/>
    <property type="gene ID" value="Manes.04G047500.v8.1"/>
</dbReference>
<dbReference type="GO" id="GO:0009686">
    <property type="term" value="P:gibberellin biosynthetic process"/>
    <property type="evidence" value="ECO:0007669"/>
    <property type="project" value="UniProtKB-ARBA"/>
</dbReference>
<keyword evidence="10 15" id="KW-0408">Iron</keyword>
<evidence type="ECO:0000256" key="12">
    <source>
        <dbReference type="ARBA" id="ARBA00023136"/>
    </source>
</evidence>
<organism evidence="17 18">
    <name type="scientific">Manihot esculenta</name>
    <name type="common">Cassava</name>
    <name type="synonym">Jatropha manihot</name>
    <dbReference type="NCBI Taxonomy" id="3983"/>
    <lineage>
        <taxon>Eukaryota</taxon>
        <taxon>Viridiplantae</taxon>
        <taxon>Streptophyta</taxon>
        <taxon>Embryophyta</taxon>
        <taxon>Tracheophyta</taxon>
        <taxon>Spermatophyta</taxon>
        <taxon>Magnoliopsida</taxon>
        <taxon>eudicotyledons</taxon>
        <taxon>Gunneridae</taxon>
        <taxon>Pentapetalae</taxon>
        <taxon>rosids</taxon>
        <taxon>fabids</taxon>
        <taxon>Malpighiales</taxon>
        <taxon>Euphorbiaceae</taxon>
        <taxon>Crotonoideae</taxon>
        <taxon>Manihoteae</taxon>
        <taxon>Manihot</taxon>
    </lineage>
</organism>
<evidence type="ECO:0000313" key="17">
    <source>
        <dbReference type="EMBL" id="OAY51975.1"/>
    </source>
</evidence>
<dbReference type="GO" id="GO:0051777">
    <property type="term" value="F:ent-kaurenoic acid monooxygenase activity"/>
    <property type="evidence" value="ECO:0000318"/>
    <property type="project" value="GO_Central"/>
</dbReference>
<evidence type="ECO:0000256" key="5">
    <source>
        <dbReference type="ARBA" id="ARBA00022617"/>
    </source>
</evidence>
<evidence type="ECO:0008006" key="19">
    <source>
        <dbReference type="Google" id="ProtNLM"/>
    </source>
</evidence>
<evidence type="ECO:0000256" key="15">
    <source>
        <dbReference type="PIRSR" id="PIRSR602401-1"/>
    </source>
</evidence>
<evidence type="ECO:0000256" key="10">
    <source>
        <dbReference type="ARBA" id="ARBA00023004"/>
    </source>
</evidence>
<dbReference type="PRINTS" id="PR00463">
    <property type="entry name" value="EP450I"/>
</dbReference>
<evidence type="ECO:0000256" key="4">
    <source>
        <dbReference type="ARBA" id="ARBA00010617"/>
    </source>
</evidence>
<accession>A0A2C9W103</accession>
<dbReference type="GO" id="GO:0020037">
    <property type="term" value="F:heme binding"/>
    <property type="evidence" value="ECO:0007669"/>
    <property type="project" value="InterPro"/>
</dbReference>
<keyword evidence="5 15" id="KW-0349">Heme</keyword>
<feature type="binding site" description="axial binding residue" evidence="15">
    <location>
        <position position="436"/>
    </location>
    <ligand>
        <name>heme</name>
        <dbReference type="ChEBI" id="CHEBI:30413"/>
    </ligand>
    <ligandPart>
        <name>Fe</name>
        <dbReference type="ChEBI" id="CHEBI:18248"/>
    </ligandPart>
</feature>
<evidence type="ECO:0000256" key="14">
    <source>
        <dbReference type="ARBA" id="ARBA00059142"/>
    </source>
</evidence>
<sequence length="496" mass="57148">MDLGFSWGLLICFVGALVALKRFLQGANRWFYETKLGEIQYYLPPGDLGWPFIGNMWSFLKAFKSTDPDSFMRSFTARYGRIGIYKAFMFGKPSVIVTSPETCKRVLNDDASFQPGWPKATMELIGKKSFIGISYEEHKRLRRLTAAPVNGHEALSIYVNYIEEVVISSLEKWTTMGKIEFLTQLRKLTFRIIMYIFLGSESEPVMEVLEKEYTTLNYGVRAMAINLPGFAYHKGLKARKHLVAALQSAIDERRKQRKENITSKKKDMLDALMDAEDENGKKLDDEEIIDVLLMYLNAGHESSGHTIMWAAVFLEKHPEYLRKAKEEQEEIVRKRPPTQKGLTLKEIREMEYLSKVIDETLRLVTFSLMVFREAKVDVNLNGYIIPKGWKVLVWFRSVHFDPEIYPNPMEFNPDRWDNFIPKAGAFLPFGAGTRLCPGNDLAKLEISIFLHHFLLNYELERLNPGSSLMYLPHSRPKDNCLAKIKKVPNSVLGKQK</sequence>
<evidence type="ECO:0000256" key="3">
    <source>
        <dbReference type="ARBA" id="ARBA00004972"/>
    </source>
</evidence>
<dbReference type="CDD" id="cd11043">
    <property type="entry name" value="CYP90-like"/>
    <property type="match status" value="1"/>
</dbReference>
<evidence type="ECO:0000256" key="1">
    <source>
        <dbReference type="ARBA" id="ARBA00001971"/>
    </source>
</evidence>
<keyword evidence="11 16" id="KW-0503">Monooxygenase</keyword>
<evidence type="ECO:0000256" key="9">
    <source>
        <dbReference type="ARBA" id="ARBA00023002"/>
    </source>
</evidence>
<dbReference type="FunFam" id="1.10.630.10:FF:000052">
    <property type="entry name" value="Ent-kaurenoic acid oxidase"/>
    <property type="match status" value="1"/>
</dbReference>
<evidence type="ECO:0000313" key="18">
    <source>
        <dbReference type="Proteomes" id="UP000091857"/>
    </source>
</evidence>
<comment type="subcellular location">
    <subcellularLocation>
        <location evidence="2">Membrane</location>
        <topology evidence="2">Single-pass membrane protein</topology>
    </subcellularLocation>
</comment>
<dbReference type="PANTHER" id="PTHR24286">
    <property type="entry name" value="CYTOCHROME P450 26"/>
    <property type="match status" value="1"/>
</dbReference>